<reference evidence="2 3" key="1">
    <citation type="submission" date="2024-03" db="EMBL/GenBank/DDBJ databases">
        <title>Mouse gut bacterial collection (mGBC) of GemPharmatech.</title>
        <authorList>
            <person name="He Y."/>
            <person name="Dong L."/>
            <person name="Wu D."/>
            <person name="Gao X."/>
            <person name="Lin Z."/>
        </authorList>
    </citation>
    <scope>NUCLEOTIDE SEQUENCE [LARGE SCALE GENOMIC DNA]</scope>
    <source>
        <strain evidence="2 3">54-13</strain>
    </source>
</reference>
<evidence type="ECO:0008006" key="4">
    <source>
        <dbReference type="Google" id="ProtNLM"/>
    </source>
</evidence>
<dbReference type="PROSITE" id="PS51257">
    <property type="entry name" value="PROKAR_LIPOPROTEIN"/>
    <property type="match status" value="1"/>
</dbReference>
<dbReference type="Proteomes" id="UP001565200">
    <property type="component" value="Unassembled WGS sequence"/>
</dbReference>
<gene>
    <name evidence="2" type="ORF">AAK873_12245</name>
</gene>
<feature type="chain" id="PRO_5045965068" description="DUF3576 domain-containing protein" evidence="1">
    <location>
        <begin position="27"/>
        <end position="155"/>
    </location>
</feature>
<evidence type="ECO:0000256" key="1">
    <source>
        <dbReference type="SAM" id="SignalP"/>
    </source>
</evidence>
<proteinExistence type="predicted"/>
<sequence length="155" mass="17255">MKKTTLFITFLIICIVCLLSSCTTSKSVVSSNVNLNKYEYAAIINNDTYHIPAELMQYEIQLFDAVEGSGLKLISDWRINELSAQQQERLLIVKYGVNVTDEETIITVNFIDYLSGRPIASCRGASSSLGISHEADMRGALKNVAKQIAETFKTH</sequence>
<name>A0ABV4CY89_9BACT</name>
<feature type="signal peptide" evidence="1">
    <location>
        <begin position="1"/>
        <end position="26"/>
    </location>
</feature>
<dbReference type="RefSeq" id="WP_148464300.1">
    <property type="nucleotide sequence ID" value="NZ_JBCLPP010000044.1"/>
</dbReference>
<dbReference type="EMBL" id="JBCLPP010000044">
    <property type="protein sequence ID" value="MEY8246379.1"/>
    <property type="molecule type" value="Genomic_DNA"/>
</dbReference>
<comment type="caution">
    <text evidence="2">The sequence shown here is derived from an EMBL/GenBank/DDBJ whole genome shotgun (WGS) entry which is preliminary data.</text>
</comment>
<protein>
    <recommendedName>
        <fullName evidence="4">DUF3576 domain-containing protein</fullName>
    </recommendedName>
</protein>
<evidence type="ECO:0000313" key="2">
    <source>
        <dbReference type="EMBL" id="MEY8246379.1"/>
    </source>
</evidence>
<evidence type="ECO:0000313" key="3">
    <source>
        <dbReference type="Proteomes" id="UP001565200"/>
    </source>
</evidence>
<organism evidence="2 3">
    <name type="scientific">Heminiphilus faecis</name>
    <dbReference type="NCBI Taxonomy" id="2601703"/>
    <lineage>
        <taxon>Bacteria</taxon>
        <taxon>Pseudomonadati</taxon>
        <taxon>Bacteroidota</taxon>
        <taxon>Bacteroidia</taxon>
        <taxon>Bacteroidales</taxon>
        <taxon>Muribaculaceae</taxon>
        <taxon>Heminiphilus</taxon>
    </lineage>
</organism>
<keyword evidence="3" id="KW-1185">Reference proteome</keyword>
<accession>A0ABV4CY89</accession>
<keyword evidence="1" id="KW-0732">Signal</keyword>